<protein>
    <submittedName>
        <fullName evidence="4">3-ketoacyl-ACP reductase</fullName>
    </submittedName>
</protein>
<dbReference type="PANTHER" id="PTHR42760:SF133">
    <property type="entry name" value="3-OXOACYL-[ACYL-CARRIER-PROTEIN] REDUCTASE"/>
    <property type="match status" value="1"/>
</dbReference>
<dbReference type="SMART" id="SM00822">
    <property type="entry name" value="PKS_KR"/>
    <property type="match status" value="1"/>
</dbReference>
<reference evidence="4 5" key="1">
    <citation type="submission" date="2016-01" db="EMBL/GenBank/DDBJ databases">
        <authorList>
            <person name="Oliw E.H."/>
        </authorList>
    </citation>
    <scope>NUCLEOTIDE SEQUENCE [LARGE SCALE GENOMIC DNA]</scope>
    <source>
        <strain evidence="4">LMG 27134</strain>
    </source>
</reference>
<dbReference type="SUPFAM" id="SSF51735">
    <property type="entry name" value="NAD(P)-binding Rossmann-fold domains"/>
    <property type="match status" value="1"/>
</dbReference>
<evidence type="ECO:0000313" key="4">
    <source>
        <dbReference type="EMBL" id="SAL50667.1"/>
    </source>
</evidence>
<dbReference type="FunFam" id="3.40.50.720:FF:000084">
    <property type="entry name" value="Short-chain dehydrogenase reductase"/>
    <property type="match status" value="1"/>
</dbReference>
<dbReference type="PANTHER" id="PTHR42760">
    <property type="entry name" value="SHORT-CHAIN DEHYDROGENASES/REDUCTASES FAMILY MEMBER"/>
    <property type="match status" value="1"/>
</dbReference>
<sequence>MTLNEIAGKACLVTGASRGIGTAVAKGLGAQGAKVIVHYRSGQAQAEAVAAYIEEHGGSARIVQADLAEPGAADRLIQETVAAFGRLDVLINNAGDQISRVSLPDFPDELFERHMAINVRPVFSACRAAVRQFRKQNSGGNIINVSSVAGRTGGGAGSAVYAGAKAFVSTFSRSIAKEHARDGIRVNVVSPGVITTDMQDRVTSQEQLKATATQIPMGRIGDPEDCVGTFLFLCSDQLSGYVTGQVVEINGGLLMP</sequence>
<name>A0A158I2H9_9BURK</name>
<gene>
    <name evidence="4" type="ORF">AWB69_05151</name>
</gene>
<dbReference type="CDD" id="cd05233">
    <property type="entry name" value="SDR_c"/>
    <property type="match status" value="1"/>
</dbReference>
<dbReference type="RefSeq" id="WP_231937223.1">
    <property type="nucleotide sequence ID" value="NZ_FCOK02000039.1"/>
</dbReference>
<dbReference type="InterPro" id="IPR002347">
    <property type="entry name" value="SDR_fam"/>
</dbReference>
<comment type="similarity">
    <text evidence="1">Belongs to the short-chain dehydrogenases/reductases (SDR) family.</text>
</comment>
<dbReference type="GO" id="GO:0016616">
    <property type="term" value="F:oxidoreductase activity, acting on the CH-OH group of donors, NAD or NADP as acceptor"/>
    <property type="evidence" value="ECO:0007669"/>
    <property type="project" value="TreeGrafter"/>
</dbReference>
<feature type="domain" description="Ketoreductase" evidence="3">
    <location>
        <begin position="9"/>
        <end position="197"/>
    </location>
</feature>
<dbReference type="AlphaFoldDB" id="A0A158I2H9"/>
<evidence type="ECO:0000256" key="1">
    <source>
        <dbReference type="ARBA" id="ARBA00006484"/>
    </source>
</evidence>
<dbReference type="Proteomes" id="UP000054683">
    <property type="component" value="Unassembled WGS sequence"/>
</dbReference>
<accession>A0A158I2H9</accession>
<dbReference type="PROSITE" id="PS00061">
    <property type="entry name" value="ADH_SHORT"/>
    <property type="match status" value="1"/>
</dbReference>
<dbReference type="GO" id="GO:0006633">
    <property type="term" value="P:fatty acid biosynthetic process"/>
    <property type="evidence" value="ECO:0007669"/>
    <property type="project" value="TreeGrafter"/>
</dbReference>
<dbReference type="PRINTS" id="PR00081">
    <property type="entry name" value="GDHRDH"/>
</dbReference>
<dbReference type="InterPro" id="IPR020904">
    <property type="entry name" value="Sc_DH/Rdtase_CS"/>
</dbReference>
<dbReference type="InterPro" id="IPR036291">
    <property type="entry name" value="NAD(P)-bd_dom_sf"/>
</dbReference>
<dbReference type="PRINTS" id="PR00080">
    <property type="entry name" value="SDRFAMILY"/>
</dbReference>
<dbReference type="InterPro" id="IPR057326">
    <property type="entry name" value="KR_dom"/>
</dbReference>
<dbReference type="GO" id="GO:0048038">
    <property type="term" value="F:quinone binding"/>
    <property type="evidence" value="ECO:0007669"/>
    <property type="project" value="TreeGrafter"/>
</dbReference>
<evidence type="ECO:0000256" key="2">
    <source>
        <dbReference type="ARBA" id="ARBA00023002"/>
    </source>
</evidence>
<dbReference type="EMBL" id="FCOK02000039">
    <property type="protein sequence ID" value="SAL50667.1"/>
    <property type="molecule type" value="Genomic_DNA"/>
</dbReference>
<dbReference type="Gene3D" id="3.40.50.720">
    <property type="entry name" value="NAD(P)-binding Rossmann-like Domain"/>
    <property type="match status" value="1"/>
</dbReference>
<proteinExistence type="inferred from homology"/>
<dbReference type="Pfam" id="PF13561">
    <property type="entry name" value="adh_short_C2"/>
    <property type="match status" value="1"/>
</dbReference>
<evidence type="ECO:0000259" key="3">
    <source>
        <dbReference type="SMART" id="SM00822"/>
    </source>
</evidence>
<evidence type="ECO:0000313" key="5">
    <source>
        <dbReference type="Proteomes" id="UP000054683"/>
    </source>
</evidence>
<keyword evidence="2" id="KW-0560">Oxidoreductase</keyword>
<organism evidence="4 5">
    <name type="scientific">Caballeronia udeis</name>
    <dbReference type="NCBI Taxonomy" id="1232866"/>
    <lineage>
        <taxon>Bacteria</taxon>
        <taxon>Pseudomonadati</taxon>
        <taxon>Pseudomonadota</taxon>
        <taxon>Betaproteobacteria</taxon>
        <taxon>Burkholderiales</taxon>
        <taxon>Burkholderiaceae</taxon>
        <taxon>Caballeronia</taxon>
    </lineage>
</organism>